<proteinExistence type="predicted"/>
<comment type="caution">
    <text evidence="1">The sequence shown here is derived from an EMBL/GenBank/DDBJ whole genome shotgun (WGS) entry which is preliminary data.</text>
</comment>
<name>A0A1F6Y5K4_9BACT</name>
<reference evidence="1 2" key="1">
    <citation type="journal article" date="2016" name="Nat. Commun.">
        <title>Thousands of microbial genomes shed light on interconnected biogeochemical processes in an aquifer system.</title>
        <authorList>
            <person name="Anantharaman K."/>
            <person name="Brown C.T."/>
            <person name="Hug L.A."/>
            <person name="Sharon I."/>
            <person name="Castelle C.J."/>
            <person name="Probst A.J."/>
            <person name="Thomas B.C."/>
            <person name="Singh A."/>
            <person name="Wilkins M.J."/>
            <person name="Karaoz U."/>
            <person name="Brodie E.L."/>
            <person name="Williams K.H."/>
            <person name="Hubbard S.S."/>
            <person name="Banfield J.F."/>
        </authorList>
    </citation>
    <scope>NUCLEOTIDE SEQUENCE [LARGE SCALE GENOMIC DNA]</scope>
</reference>
<dbReference type="Proteomes" id="UP000178645">
    <property type="component" value="Unassembled WGS sequence"/>
</dbReference>
<organism evidence="1 2">
    <name type="scientific">Candidatus Nomurabacteria bacterium RIFCSPLOWO2_12_FULL_44_11</name>
    <dbReference type="NCBI Taxonomy" id="1801796"/>
    <lineage>
        <taxon>Bacteria</taxon>
        <taxon>Candidatus Nomuraibacteriota</taxon>
    </lineage>
</organism>
<sequence>MLIFYILFFLSLVSIIFMVSRKLSLVKEGQVLPQNETHPFIPDLLKIKEGAMAKVKKLEHLILVAIVRFYVRSLNFCKNKYLAFRRKLTETKNKNGNGGETPPGEVSKFLKMISDYKQKIREIKHRIHEEENK</sequence>
<accession>A0A1F6Y5K4</accession>
<evidence type="ECO:0000313" key="2">
    <source>
        <dbReference type="Proteomes" id="UP000178645"/>
    </source>
</evidence>
<evidence type="ECO:0000313" key="1">
    <source>
        <dbReference type="EMBL" id="OGJ01622.1"/>
    </source>
</evidence>
<dbReference type="AlphaFoldDB" id="A0A1F6Y5K4"/>
<protein>
    <submittedName>
        <fullName evidence="1">Uncharacterized protein</fullName>
    </submittedName>
</protein>
<gene>
    <name evidence="1" type="ORF">A3G53_02565</name>
</gene>
<dbReference type="EMBL" id="MFVU01000021">
    <property type="protein sequence ID" value="OGJ01622.1"/>
    <property type="molecule type" value="Genomic_DNA"/>
</dbReference>